<dbReference type="OrthoDB" id="5819582at2759"/>
<gene>
    <name evidence="3" type="ORF">GQ607_001067</name>
</gene>
<dbReference type="InterPro" id="IPR027389">
    <property type="entry name" value="B_mannosylTrfase_Bre-3/Egh"/>
</dbReference>
<comment type="caution">
    <text evidence="3">The sequence shown here is derived from an EMBL/GenBank/DDBJ whole genome shotgun (WGS) entry which is preliminary data.</text>
</comment>
<keyword evidence="1" id="KW-0812">Transmembrane</keyword>
<evidence type="ECO:0000313" key="4">
    <source>
        <dbReference type="Proteomes" id="UP000434172"/>
    </source>
</evidence>
<feature type="transmembrane region" description="Helical" evidence="1">
    <location>
        <begin position="359"/>
        <end position="380"/>
    </location>
</feature>
<organism evidence="3 4">
    <name type="scientific">Colletotrichum asianum</name>
    <dbReference type="NCBI Taxonomy" id="702518"/>
    <lineage>
        <taxon>Eukaryota</taxon>
        <taxon>Fungi</taxon>
        <taxon>Dikarya</taxon>
        <taxon>Ascomycota</taxon>
        <taxon>Pezizomycotina</taxon>
        <taxon>Sordariomycetes</taxon>
        <taxon>Hypocreomycetidae</taxon>
        <taxon>Glomerellales</taxon>
        <taxon>Glomerellaceae</taxon>
        <taxon>Colletotrichum</taxon>
        <taxon>Colletotrichum gloeosporioides species complex</taxon>
    </lineage>
</organism>
<dbReference type="AlphaFoldDB" id="A0A8H3WTG1"/>
<evidence type="ECO:0000256" key="1">
    <source>
        <dbReference type="SAM" id="Phobius"/>
    </source>
</evidence>
<dbReference type="Pfam" id="PF13632">
    <property type="entry name" value="Glyco_trans_2_3"/>
    <property type="match status" value="1"/>
</dbReference>
<dbReference type="SUPFAM" id="SSF53448">
    <property type="entry name" value="Nucleotide-diphospho-sugar transferases"/>
    <property type="match status" value="1"/>
</dbReference>
<reference evidence="3 4" key="1">
    <citation type="submission" date="2019-12" db="EMBL/GenBank/DDBJ databases">
        <title>A genome sequence resource for the geographically widespread anthracnose pathogen Colletotrichum asianum.</title>
        <authorList>
            <person name="Meng Y."/>
        </authorList>
    </citation>
    <scope>NUCLEOTIDE SEQUENCE [LARGE SCALE GENOMIC DNA]</scope>
    <source>
        <strain evidence="3 4">ICMP 18580</strain>
    </source>
</reference>
<feature type="domain" description="Glycosyltransferase 2-like" evidence="2">
    <location>
        <begin position="218"/>
        <end position="399"/>
    </location>
</feature>
<feature type="transmembrane region" description="Helical" evidence="1">
    <location>
        <begin position="386"/>
        <end position="410"/>
    </location>
</feature>
<keyword evidence="4" id="KW-1185">Reference proteome</keyword>
<dbReference type="Gene3D" id="3.90.550.10">
    <property type="entry name" value="Spore Coat Polysaccharide Biosynthesis Protein SpsA, Chain A"/>
    <property type="match status" value="1"/>
</dbReference>
<proteinExistence type="predicted"/>
<sequence>MSEKGSEYSSENESTLVTPIETTKPVWPLVTPRTRKELYHTIIKYNYCVFPASLGLTFCLLWKLAYVTNRYQNAVAVDDQWNWATILQTSLLFFGLLAQMPPYVSVWSLCMPMRPGSHAKGPAKRDFRSLRVCLVTKGTNFETVIRATRAWAPMQNIPGVRFHVLLDDETREVEFRQALPSFVQIVVVPSAFTPSKAKYKARALEYYRRNQQLGSGDWVLHLDEESMIDEAVMEACINSITKSDIDMFMGTLHYNDVNHWKNGFLSTAETLRSQEDFGKFSFSIRMRNKPMLGWMHGSWILINGAVENATTWDTDCQAEDFWFAYNSSAKGYKFGWIWDPVHEQPNETFQDFWKQRRRWYTGILSIPSVIVQISLVVSVIGELVYWIGPIYTQLGGSFIIPKWLFIWGLWHFTVDTHSLLVASFMSDLTAPEGVTWLQTVQHAIQTVLLAPIVRLVQVSALVTCIFNPAKGFAIVSKK</sequence>
<dbReference type="PANTHER" id="PTHR16779">
    <property type="entry name" value="BETA-1,4-MANNOSYLTRANSFERASE EGH"/>
    <property type="match status" value="1"/>
</dbReference>
<dbReference type="GO" id="GO:0019187">
    <property type="term" value="F:beta-1,4-mannosyltransferase activity"/>
    <property type="evidence" value="ECO:0007669"/>
    <property type="project" value="InterPro"/>
</dbReference>
<dbReference type="InterPro" id="IPR029044">
    <property type="entry name" value="Nucleotide-diphossugar_trans"/>
</dbReference>
<protein>
    <recommendedName>
        <fullName evidence="2">Glycosyltransferase 2-like domain-containing protein</fullName>
    </recommendedName>
</protein>
<evidence type="ECO:0000259" key="2">
    <source>
        <dbReference type="Pfam" id="PF13632"/>
    </source>
</evidence>
<dbReference type="Proteomes" id="UP000434172">
    <property type="component" value="Unassembled WGS sequence"/>
</dbReference>
<dbReference type="GO" id="GO:0005737">
    <property type="term" value="C:cytoplasm"/>
    <property type="evidence" value="ECO:0007669"/>
    <property type="project" value="TreeGrafter"/>
</dbReference>
<dbReference type="InterPro" id="IPR001173">
    <property type="entry name" value="Glyco_trans_2-like"/>
</dbReference>
<accession>A0A8H3WTG1</accession>
<name>A0A8H3WTG1_9PEZI</name>
<keyword evidence="1" id="KW-0472">Membrane</keyword>
<dbReference type="PANTHER" id="PTHR16779:SF1">
    <property type="entry name" value="BETA-1,4-MANNOSYLTRANSFERASE EGH"/>
    <property type="match status" value="1"/>
</dbReference>
<evidence type="ECO:0000313" key="3">
    <source>
        <dbReference type="EMBL" id="KAF0331947.1"/>
    </source>
</evidence>
<dbReference type="EMBL" id="WOWK01000002">
    <property type="protein sequence ID" value="KAF0331947.1"/>
    <property type="molecule type" value="Genomic_DNA"/>
</dbReference>
<keyword evidence="1" id="KW-1133">Transmembrane helix</keyword>
<feature type="transmembrane region" description="Helical" evidence="1">
    <location>
        <begin position="86"/>
        <end position="110"/>
    </location>
</feature>
<feature type="transmembrane region" description="Helical" evidence="1">
    <location>
        <begin position="45"/>
        <end position="66"/>
    </location>
</feature>